<evidence type="ECO:0000313" key="2">
    <source>
        <dbReference type="Proteomes" id="UP000053791"/>
    </source>
</evidence>
<dbReference type="InterPro" id="IPR011990">
    <property type="entry name" value="TPR-like_helical_dom_sf"/>
</dbReference>
<dbReference type="Gene3D" id="1.25.40.10">
    <property type="entry name" value="Tetratricopeptide repeat domain"/>
    <property type="match status" value="1"/>
</dbReference>
<reference evidence="1 2" key="1">
    <citation type="submission" date="2015-12" db="EMBL/GenBank/DDBJ databases">
        <authorList>
            <person name="Shamseldin A."/>
            <person name="Moawad H."/>
            <person name="Abd El-Rahim W.M."/>
            <person name="Sadowsky M.J."/>
        </authorList>
    </citation>
    <scope>NUCLEOTIDE SEQUENCE [LARGE SCALE GENOMIC DNA]</scope>
    <source>
        <strain evidence="1 2">ZGT118</strain>
    </source>
</reference>
<sequence>MSQMRGVFIGQRRDRMGARLLMMLTCIRLAEDFGTDYRVNWFPQGADAPELDKPEELFSQAWMDRHFLTDPEFEELAKTAAPIWSFQNDKTPDRLNAHLASGKAVIVEEGFEVLAFPWEDLDEIRPRYRAFIDRIGFTPTLRAIMDRVNDRLSGQGVSAYHIRRGDILNGLPWKHTTWPAKIEPEEYYERHLEKMAGKPAIMFSDQPELLRRFQARYPQLLQMSDIVDLSQMTRAQRDFLELYAMSRADQIIAPIISAFSMAAARISGRQRLVFRDVLTEQEIREANDRVVERVREGPKAFLNPSEAAHIYSKAAQYLNAEGRSEDAHALAQPILEAGADNAFLPLLQALNGFYLGNWGEAEKFARQGLENPHLWPEDHAALCALFAAILGARRKRWAAGRWFLRAFWAKPMRPDVIVFGSRLLYRGQLAERLCPPVDWDLQKQLRQRRFTPFSNLHLVQWKVIARQPCNFDMVLLDWHELALDQKARRLLESGDRLVRLREGLERVEEIDPEHPSCRSLSALLGFRQGEISAARAIDECRNVIAMRPEKALYHKRLADLLEADGDVAAARYAHGDALALSPDNPFLTYVSGCFLQRNGAQDQGEAQILRAADLDDGTAAIQGAAGQILLRRGEKQKARPYLERARQLCPTFRRFSNQLARIDRAR</sequence>
<dbReference type="EMBL" id="LQBQ01000001">
    <property type="protein sequence ID" value="KUJ85738.1"/>
    <property type="molecule type" value="Genomic_DNA"/>
</dbReference>
<gene>
    <name evidence="1" type="ORF">AVO45_01775</name>
</gene>
<accession>A0A117KGZ4</accession>
<dbReference type="STRING" id="1685379.AVO45_01775"/>
<organism evidence="1 2">
    <name type="scientific">Ruegeria marisrubri</name>
    <dbReference type="NCBI Taxonomy" id="1685379"/>
    <lineage>
        <taxon>Bacteria</taxon>
        <taxon>Pseudomonadati</taxon>
        <taxon>Pseudomonadota</taxon>
        <taxon>Alphaproteobacteria</taxon>
        <taxon>Rhodobacterales</taxon>
        <taxon>Roseobacteraceae</taxon>
        <taxon>Ruegeria</taxon>
    </lineage>
</organism>
<dbReference type="AlphaFoldDB" id="A0A117KGZ4"/>
<comment type="caution">
    <text evidence="1">The sequence shown here is derived from an EMBL/GenBank/DDBJ whole genome shotgun (WGS) entry which is preliminary data.</text>
</comment>
<dbReference type="SMART" id="SM00028">
    <property type="entry name" value="TPR"/>
    <property type="match status" value="2"/>
</dbReference>
<protein>
    <submittedName>
        <fullName evidence="1">Uncharacterized protein</fullName>
    </submittedName>
</protein>
<keyword evidence="2" id="KW-1185">Reference proteome</keyword>
<dbReference type="InterPro" id="IPR019734">
    <property type="entry name" value="TPR_rpt"/>
</dbReference>
<dbReference type="SUPFAM" id="SSF48452">
    <property type="entry name" value="TPR-like"/>
    <property type="match status" value="1"/>
</dbReference>
<evidence type="ECO:0000313" key="1">
    <source>
        <dbReference type="EMBL" id="KUJ85738.1"/>
    </source>
</evidence>
<proteinExistence type="predicted"/>
<name>A0A117KGZ4_9RHOB</name>
<dbReference type="Gene3D" id="3.40.50.11350">
    <property type="match status" value="1"/>
</dbReference>
<dbReference type="OrthoDB" id="7060708at2"/>
<dbReference type="Proteomes" id="UP000053791">
    <property type="component" value="Unassembled WGS sequence"/>
</dbReference>